<dbReference type="SMART" id="SM00822">
    <property type="entry name" value="PKS_KR"/>
    <property type="match status" value="1"/>
</dbReference>
<gene>
    <name evidence="4" type="ORF">FE633_04765</name>
</gene>
<name>A0A5R9G374_9ACTN</name>
<dbReference type="Gene3D" id="3.40.50.720">
    <property type="entry name" value="NAD(P)-binding Rossmann-like Domain"/>
    <property type="match status" value="1"/>
</dbReference>
<dbReference type="FunFam" id="3.40.50.720:FF:000173">
    <property type="entry name" value="3-oxoacyl-[acyl-carrier protein] reductase"/>
    <property type="match status" value="1"/>
</dbReference>
<dbReference type="SUPFAM" id="SSF51735">
    <property type="entry name" value="NAD(P)-binding Rossmann-fold domains"/>
    <property type="match status" value="1"/>
</dbReference>
<evidence type="ECO:0000259" key="3">
    <source>
        <dbReference type="SMART" id="SM00822"/>
    </source>
</evidence>
<dbReference type="PANTHER" id="PTHR42879">
    <property type="entry name" value="3-OXOACYL-(ACYL-CARRIER-PROTEIN) REDUCTASE"/>
    <property type="match status" value="1"/>
</dbReference>
<organism evidence="4 5">
    <name type="scientific">Streptomyces montanus</name>
    <dbReference type="NCBI Taxonomy" id="2580423"/>
    <lineage>
        <taxon>Bacteria</taxon>
        <taxon>Bacillati</taxon>
        <taxon>Actinomycetota</taxon>
        <taxon>Actinomycetes</taxon>
        <taxon>Kitasatosporales</taxon>
        <taxon>Streptomycetaceae</taxon>
        <taxon>Streptomyces</taxon>
    </lineage>
</organism>
<keyword evidence="5" id="KW-1185">Reference proteome</keyword>
<dbReference type="GO" id="GO:0032787">
    <property type="term" value="P:monocarboxylic acid metabolic process"/>
    <property type="evidence" value="ECO:0007669"/>
    <property type="project" value="UniProtKB-ARBA"/>
</dbReference>
<dbReference type="Pfam" id="PF13561">
    <property type="entry name" value="adh_short_C2"/>
    <property type="match status" value="1"/>
</dbReference>
<dbReference type="InterPro" id="IPR020904">
    <property type="entry name" value="Sc_DH/Rdtase_CS"/>
</dbReference>
<dbReference type="InterPro" id="IPR050259">
    <property type="entry name" value="SDR"/>
</dbReference>
<feature type="domain" description="Ketoreductase" evidence="3">
    <location>
        <begin position="6"/>
        <end position="202"/>
    </location>
</feature>
<dbReference type="AlphaFoldDB" id="A0A5R9G374"/>
<dbReference type="PRINTS" id="PR00081">
    <property type="entry name" value="GDHRDH"/>
</dbReference>
<dbReference type="InterPro" id="IPR002347">
    <property type="entry name" value="SDR_fam"/>
</dbReference>
<protein>
    <submittedName>
        <fullName evidence="4">3-oxoacyl-ACP reductase FabG</fullName>
    </submittedName>
</protein>
<reference evidence="4 5" key="1">
    <citation type="submission" date="2019-05" db="EMBL/GenBank/DDBJ databases">
        <title>Streptomyces sp. NEAU-C151, a novel actinomycete isolated from soil.</title>
        <authorList>
            <person name="Han L."/>
            <person name="Jiang H."/>
        </authorList>
    </citation>
    <scope>NUCLEOTIDE SEQUENCE [LARGE SCALE GENOMIC DNA]</scope>
    <source>
        <strain evidence="4 5">NEAU-C151</strain>
    </source>
</reference>
<comment type="similarity">
    <text evidence="1">Belongs to the short-chain dehydrogenases/reductases (SDR) family.</text>
</comment>
<evidence type="ECO:0000313" key="5">
    <source>
        <dbReference type="Proteomes" id="UP000305906"/>
    </source>
</evidence>
<sequence>MTLEGRVALVTGGSRGIGRAIALRLAADGAAVAVNYRSRKDEAERVVEEITTRGGRAVALAADVSDAEEAAELVRRTIDGTDGLGGLHILVNNAGVAQDGLLYDQPAEDWWEVIKVNLGGVYHCTRAVTEHFMSQREGNVINISSVMGEGGWIGQSNYSASKGGVNAFTRAAAIELARFDVRVNAVLAGFTATDLIGGLLEKDGGKTIKRQLPFREFATAEQVAGAVSFLAGEDSSYITGELLRVDGGWAGQLGLGRPK</sequence>
<dbReference type="RefSeq" id="WP_138043794.1">
    <property type="nucleotide sequence ID" value="NZ_VBZC01000004.1"/>
</dbReference>
<comment type="caution">
    <text evidence="4">The sequence shown here is derived from an EMBL/GenBank/DDBJ whole genome shotgun (WGS) entry which is preliminary data.</text>
</comment>
<evidence type="ECO:0000256" key="2">
    <source>
        <dbReference type="ARBA" id="ARBA00023002"/>
    </source>
</evidence>
<dbReference type="InterPro" id="IPR036291">
    <property type="entry name" value="NAD(P)-bd_dom_sf"/>
</dbReference>
<evidence type="ECO:0000256" key="1">
    <source>
        <dbReference type="ARBA" id="ARBA00006484"/>
    </source>
</evidence>
<evidence type="ECO:0000313" key="4">
    <source>
        <dbReference type="EMBL" id="TLS47343.1"/>
    </source>
</evidence>
<dbReference type="PRINTS" id="PR00080">
    <property type="entry name" value="SDRFAMILY"/>
</dbReference>
<dbReference type="InterPro" id="IPR057326">
    <property type="entry name" value="KR_dom"/>
</dbReference>
<keyword evidence="2" id="KW-0560">Oxidoreductase</keyword>
<dbReference type="PANTHER" id="PTHR42879:SF2">
    <property type="entry name" value="3-OXOACYL-[ACYL-CARRIER-PROTEIN] REDUCTASE FABG"/>
    <property type="match status" value="1"/>
</dbReference>
<dbReference type="PROSITE" id="PS00061">
    <property type="entry name" value="ADH_SHORT"/>
    <property type="match status" value="1"/>
</dbReference>
<dbReference type="GO" id="GO:0016491">
    <property type="term" value="F:oxidoreductase activity"/>
    <property type="evidence" value="ECO:0007669"/>
    <property type="project" value="UniProtKB-KW"/>
</dbReference>
<dbReference type="Proteomes" id="UP000305906">
    <property type="component" value="Unassembled WGS sequence"/>
</dbReference>
<dbReference type="EMBL" id="VBZC01000004">
    <property type="protein sequence ID" value="TLS47343.1"/>
    <property type="molecule type" value="Genomic_DNA"/>
</dbReference>
<proteinExistence type="inferred from homology"/>
<accession>A0A5R9G374</accession>